<proteinExistence type="predicted"/>
<name>A0A1M5BT45_STRHI</name>
<dbReference type="Proteomes" id="UP000184501">
    <property type="component" value="Unassembled WGS sequence"/>
</dbReference>
<keyword evidence="1" id="KW-1133">Transmembrane helix</keyword>
<organism evidence="2 3">
    <name type="scientific">Streptoalloteichus hindustanus</name>
    <dbReference type="NCBI Taxonomy" id="2017"/>
    <lineage>
        <taxon>Bacteria</taxon>
        <taxon>Bacillati</taxon>
        <taxon>Actinomycetota</taxon>
        <taxon>Actinomycetes</taxon>
        <taxon>Pseudonocardiales</taxon>
        <taxon>Pseudonocardiaceae</taxon>
        <taxon>Streptoalloteichus</taxon>
    </lineage>
</organism>
<gene>
    <name evidence="2" type="ORF">SAMN05444320_103722</name>
</gene>
<evidence type="ECO:0000256" key="1">
    <source>
        <dbReference type="SAM" id="Phobius"/>
    </source>
</evidence>
<accession>A0A1M5BT45</accession>
<dbReference type="AlphaFoldDB" id="A0A1M5BT45"/>
<evidence type="ECO:0000313" key="2">
    <source>
        <dbReference type="EMBL" id="SHF45709.1"/>
    </source>
</evidence>
<sequence>MRAVSRQTGPERTPEPTLLSQDLRAAALAALTPLAVGLLVLDGYLALDVFGVVLAVLVSAGALVWWRRRRGRWFPRELSTGGLVGLVLLVGLLAILASAML</sequence>
<keyword evidence="1" id="KW-0812">Transmembrane</keyword>
<keyword evidence="1" id="KW-0472">Membrane</keyword>
<keyword evidence="3" id="KW-1185">Reference proteome</keyword>
<dbReference type="EMBL" id="FQVN01000003">
    <property type="protein sequence ID" value="SHF45709.1"/>
    <property type="molecule type" value="Genomic_DNA"/>
</dbReference>
<reference evidence="2 3" key="1">
    <citation type="submission" date="2016-11" db="EMBL/GenBank/DDBJ databases">
        <authorList>
            <person name="Jaros S."/>
            <person name="Januszkiewicz K."/>
            <person name="Wedrychowicz H."/>
        </authorList>
    </citation>
    <scope>NUCLEOTIDE SEQUENCE [LARGE SCALE GENOMIC DNA]</scope>
    <source>
        <strain evidence="2 3">DSM 44523</strain>
    </source>
</reference>
<evidence type="ECO:0000313" key="3">
    <source>
        <dbReference type="Proteomes" id="UP000184501"/>
    </source>
</evidence>
<feature type="transmembrane region" description="Helical" evidence="1">
    <location>
        <begin position="78"/>
        <end position="100"/>
    </location>
</feature>
<protein>
    <submittedName>
        <fullName evidence="2">Uncharacterized protein</fullName>
    </submittedName>
</protein>
<feature type="transmembrane region" description="Helical" evidence="1">
    <location>
        <begin position="47"/>
        <end position="66"/>
    </location>
</feature>